<reference evidence="1" key="2">
    <citation type="journal article" date="2021" name="Microbiol. Resour. Announc.">
        <title>Complete Genome Sequence of Polycladomyces abyssicola JIR-001T, Isolated from Hemipelagic Sediment in Deep Seawater.</title>
        <authorList>
            <person name="Tsubouchi T."/>
            <person name="Kaneko Y."/>
        </authorList>
    </citation>
    <scope>NUCLEOTIDE SEQUENCE</scope>
    <source>
        <strain evidence="1">JIR-001</strain>
    </source>
</reference>
<dbReference type="Proteomes" id="UP000677436">
    <property type="component" value="Chromosome"/>
</dbReference>
<organism evidence="1 2">
    <name type="scientific">Polycladomyces abyssicola</name>
    <dbReference type="NCBI Taxonomy" id="1125966"/>
    <lineage>
        <taxon>Bacteria</taxon>
        <taxon>Bacillati</taxon>
        <taxon>Bacillota</taxon>
        <taxon>Bacilli</taxon>
        <taxon>Bacillales</taxon>
        <taxon>Thermoactinomycetaceae</taxon>
        <taxon>Polycladomyces</taxon>
    </lineage>
</organism>
<evidence type="ECO:0000313" key="2">
    <source>
        <dbReference type="Proteomes" id="UP000677436"/>
    </source>
</evidence>
<gene>
    <name evidence="1" type="ORF">JIR001_22720</name>
</gene>
<reference evidence="1" key="1">
    <citation type="journal article" date="2013" name="Int. J. Syst. Evol. Microbiol.">
        <title>Polycladomyces abyssicola gen. nov., sp. nov., a thermophilic filamentous bacterium isolated from hemipelagic sediment.</title>
        <authorList>
            <person name="Tsubouchi T."/>
            <person name="Shimane Y."/>
            <person name="Mori K."/>
            <person name="Usui K."/>
            <person name="Hiraki T."/>
            <person name="Tame A."/>
            <person name="Uematsu K."/>
            <person name="Maruyama T."/>
            <person name="Hatada Y."/>
        </authorList>
    </citation>
    <scope>NUCLEOTIDE SEQUENCE</scope>
    <source>
        <strain evidence="1">JIR-001</strain>
    </source>
</reference>
<dbReference type="AlphaFoldDB" id="A0A8D5UG53"/>
<dbReference type="KEGG" id="pabs:JIR001_22720"/>
<protein>
    <submittedName>
        <fullName evidence="1">Uncharacterized protein</fullName>
    </submittedName>
</protein>
<sequence>MMGIPFIVKVNHVSSGGELNFSPGINILLNQEHFTKNNATSANTGDLARELIFGPIKDFDVVDIPIKQIKGV</sequence>
<dbReference type="EMBL" id="AP024601">
    <property type="protein sequence ID" value="BCU82489.1"/>
    <property type="molecule type" value="Genomic_DNA"/>
</dbReference>
<accession>A0A8D5UG53</accession>
<proteinExistence type="predicted"/>
<name>A0A8D5UG53_9BACL</name>
<keyword evidence="2" id="KW-1185">Reference proteome</keyword>
<evidence type="ECO:0000313" key="1">
    <source>
        <dbReference type="EMBL" id="BCU82489.1"/>
    </source>
</evidence>